<protein>
    <submittedName>
        <fullName evidence="2">Uncharacterized protein</fullName>
    </submittedName>
</protein>
<dbReference type="OrthoDB" id="5103823at2759"/>
<evidence type="ECO:0000313" key="3">
    <source>
        <dbReference type="Proteomes" id="UP000622797"/>
    </source>
</evidence>
<feature type="compositionally biased region" description="Low complexity" evidence="1">
    <location>
        <begin position="140"/>
        <end position="155"/>
    </location>
</feature>
<dbReference type="Proteomes" id="UP000622797">
    <property type="component" value="Unassembled WGS sequence"/>
</dbReference>
<gene>
    <name evidence="2" type="ORF">FSARC_4708</name>
</gene>
<reference evidence="2" key="1">
    <citation type="journal article" date="2020" name="BMC Genomics">
        <title>Correction to: Identification and distribution of gene clusters required for synthesis of sphingolipid metabolism inhibitors in diverse species of the filamentous fungus Fusarium.</title>
        <authorList>
            <person name="Kim H.S."/>
            <person name="Lohmar J.M."/>
            <person name="Busman M."/>
            <person name="Brown D.W."/>
            <person name="Naumann T.A."/>
            <person name="Divon H.H."/>
            <person name="Lysoe E."/>
            <person name="Uhlig S."/>
            <person name="Proctor R.H."/>
        </authorList>
    </citation>
    <scope>NUCLEOTIDE SEQUENCE</scope>
    <source>
        <strain evidence="2">NRRL 20472</strain>
    </source>
</reference>
<feature type="compositionally biased region" description="Polar residues" evidence="1">
    <location>
        <begin position="332"/>
        <end position="345"/>
    </location>
</feature>
<keyword evidence="3" id="KW-1185">Reference proteome</keyword>
<proteinExistence type="predicted"/>
<feature type="region of interest" description="Disordered" evidence="1">
    <location>
        <begin position="331"/>
        <end position="388"/>
    </location>
</feature>
<feature type="region of interest" description="Disordered" evidence="1">
    <location>
        <begin position="18"/>
        <end position="169"/>
    </location>
</feature>
<reference evidence="2" key="2">
    <citation type="submission" date="2020-05" db="EMBL/GenBank/DDBJ databases">
        <authorList>
            <person name="Kim H.-S."/>
            <person name="Proctor R.H."/>
            <person name="Brown D.W."/>
        </authorList>
    </citation>
    <scope>NUCLEOTIDE SEQUENCE</scope>
    <source>
        <strain evidence="2">NRRL 20472</strain>
    </source>
</reference>
<name>A0A8H4XB78_9HYPO</name>
<comment type="caution">
    <text evidence="2">The sequence shown here is derived from an EMBL/GenBank/DDBJ whole genome shotgun (WGS) entry which is preliminary data.</text>
</comment>
<dbReference type="AlphaFoldDB" id="A0A8H4XB78"/>
<feature type="region of interest" description="Disordered" evidence="1">
    <location>
        <begin position="297"/>
        <end position="317"/>
    </location>
</feature>
<evidence type="ECO:0000313" key="2">
    <source>
        <dbReference type="EMBL" id="KAF4967816.1"/>
    </source>
</evidence>
<accession>A0A8H4XB78</accession>
<sequence>MNGAGYGDDKKMAAARELARMFGSGGKSKNGGGGGGGRGDGRVGGRGGGSSSIPMKRQEPSQHHHQPRPAPAPPGNPHVPPPSLRNYTATLTSDPLKRTAGPILGKSSLDFLGRRDSTPKPSPKPAQAIQEAIKQVESPTVASTAASQSVASSVQGHSQKIAAEEKTRSSTLAVSKDLSIGSNVDLLRGLTTEPGQSSEKKPTNSIANIFFDMSEDSDEESTDDLEAAKAKEKAVNKSNAAAFLKYSSDDLYKLKPNAIKDILGPDCIVKRVNNTTGKARIATAVNKISGHLAHLQKEGASGSVAPSGSQQPEPEPDLLEIPTEAKLKAAVIQQTESENDVSQDLTRGKLESSESARNSGLRPQAPGFVPKPQVASLASPEAPTEPTQVIEPSAASLLSGGSVEQSNAQHAMGNNLAQVQSAYFAGQIVTVTPIQFADGCFIPGPSSGQLFMQPATATINQLPTLGVHTQAQPSTFSANLPIRNENNQAGSAAKMKKPIKGLGSSMWAK</sequence>
<organism evidence="2 3">
    <name type="scientific">Fusarium sarcochroum</name>
    <dbReference type="NCBI Taxonomy" id="1208366"/>
    <lineage>
        <taxon>Eukaryota</taxon>
        <taxon>Fungi</taxon>
        <taxon>Dikarya</taxon>
        <taxon>Ascomycota</taxon>
        <taxon>Pezizomycotina</taxon>
        <taxon>Sordariomycetes</taxon>
        <taxon>Hypocreomycetidae</taxon>
        <taxon>Hypocreales</taxon>
        <taxon>Nectriaceae</taxon>
        <taxon>Fusarium</taxon>
        <taxon>Fusarium lateritium species complex</taxon>
    </lineage>
</organism>
<evidence type="ECO:0000256" key="1">
    <source>
        <dbReference type="SAM" id="MobiDB-lite"/>
    </source>
</evidence>
<feature type="compositionally biased region" description="Pro residues" evidence="1">
    <location>
        <begin position="68"/>
        <end position="83"/>
    </location>
</feature>
<dbReference type="EMBL" id="JABEXW010000222">
    <property type="protein sequence ID" value="KAF4967816.1"/>
    <property type="molecule type" value="Genomic_DNA"/>
</dbReference>
<feature type="compositionally biased region" description="Gly residues" evidence="1">
    <location>
        <begin position="23"/>
        <end position="50"/>
    </location>
</feature>